<feature type="transmembrane region" description="Helical" evidence="1">
    <location>
        <begin position="12"/>
        <end position="29"/>
    </location>
</feature>
<dbReference type="AlphaFoldDB" id="B6AM11"/>
<keyword evidence="1" id="KW-1133">Transmembrane helix</keyword>
<dbReference type="EMBL" id="DS995259">
    <property type="protein sequence ID" value="EDZ39518.1"/>
    <property type="molecule type" value="Genomic_DNA"/>
</dbReference>
<gene>
    <name evidence="2" type="ORF">CGL2_11277156</name>
</gene>
<proteinExistence type="predicted"/>
<protein>
    <submittedName>
        <fullName evidence="2">Uncharacterized protein</fullName>
    </submittedName>
</protein>
<reference evidence="2" key="2">
    <citation type="journal article" date="2008" name="PLoS Biol.">
        <title>Population genomic analysis of strain variation in Leptospirillum group II bacteria involved in acid mine drainage formation.</title>
        <authorList>
            <person name="Simmons S.L."/>
            <person name="Dibartolo G."/>
            <person name="Denef V.J."/>
            <person name="Goltsman D.S."/>
            <person name="Thelen M.P."/>
            <person name="Banfield J.F."/>
        </authorList>
    </citation>
    <scope>NUCLEOTIDE SEQUENCE [LARGE SCALE GENOMIC DNA]</scope>
</reference>
<keyword evidence="1" id="KW-0812">Transmembrane</keyword>
<accession>B6AM11</accession>
<evidence type="ECO:0000256" key="1">
    <source>
        <dbReference type="SAM" id="Phobius"/>
    </source>
</evidence>
<feature type="transmembrane region" description="Helical" evidence="1">
    <location>
        <begin position="35"/>
        <end position="55"/>
    </location>
</feature>
<reference evidence="2" key="1">
    <citation type="journal article" date="2004" name="Nature">
        <title>Community structure and metabolism through reconstruction of microbial genomes from the environment.</title>
        <authorList>
            <person name="Tyson G.W."/>
            <person name="Chapman J."/>
            <person name="Hugenholtz P."/>
            <person name="Allen E.E."/>
            <person name="Ram R.J."/>
            <person name="Richardson P.M."/>
            <person name="Solovyev V.V."/>
            <person name="Rubin E.M."/>
            <person name="Rokhsar D.S."/>
            <person name="Banfield J.F."/>
        </authorList>
    </citation>
    <scope>NUCLEOTIDE SEQUENCE [LARGE SCALE GENOMIC DNA]</scope>
</reference>
<organism evidence="2">
    <name type="scientific">Leptospirillum sp. Group II '5-way CG'</name>
    <dbReference type="NCBI Taxonomy" id="419541"/>
    <lineage>
        <taxon>Bacteria</taxon>
        <taxon>Pseudomonadati</taxon>
        <taxon>Nitrospirota</taxon>
        <taxon>Nitrospiria</taxon>
        <taxon>Nitrospirales</taxon>
        <taxon>Nitrospiraceae</taxon>
        <taxon>Leptospirillum</taxon>
    </lineage>
</organism>
<name>B6AM11_9BACT</name>
<keyword evidence="1" id="KW-0472">Membrane</keyword>
<evidence type="ECO:0000313" key="2">
    <source>
        <dbReference type="EMBL" id="EDZ39518.1"/>
    </source>
</evidence>
<sequence length="63" mass="6917">MNNERIRHLSGVITNAALAELGVIGYTSIQKGQWLQAGISAAVFLIAQYFANLILGKIEERED</sequence>